<reference evidence="1 2" key="1">
    <citation type="submission" date="2024-06" db="EMBL/GenBank/DDBJ databases">
        <title>Genomic Encyclopedia of Type Strains, Phase IV (KMG-IV): sequencing the most valuable type-strain genomes for metagenomic binning, comparative biology and taxonomic classification.</title>
        <authorList>
            <person name="Goeker M."/>
        </authorList>
    </citation>
    <scope>NUCLEOTIDE SEQUENCE [LARGE SCALE GENOMIC DNA]</scope>
    <source>
        <strain evidence="1 2">DSM 28303</strain>
    </source>
</reference>
<accession>A0ABV2FIR4</accession>
<organism evidence="1 2">
    <name type="scientific">Streptococcus rupicaprae</name>
    <dbReference type="NCBI Taxonomy" id="759619"/>
    <lineage>
        <taxon>Bacteria</taxon>
        <taxon>Bacillati</taxon>
        <taxon>Bacillota</taxon>
        <taxon>Bacilli</taxon>
        <taxon>Lactobacillales</taxon>
        <taxon>Streptococcaceae</taxon>
        <taxon>Streptococcus</taxon>
    </lineage>
</organism>
<evidence type="ECO:0000313" key="2">
    <source>
        <dbReference type="Proteomes" id="UP001549122"/>
    </source>
</evidence>
<dbReference type="EMBL" id="JBEPLO010000017">
    <property type="protein sequence ID" value="MET3558458.1"/>
    <property type="molecule type" value="Genomic_DNA"/>
</dbReference>
<proteinExistence type="predicted"/>
<gene>
    <name evidence="1" type="ORF">ABID29_001583</name>
</gene>
<name>A0ABV2FIR4_9STRE</name>
<comment type="caution">
    <text evidence="1">The sequence shown here is derived from an EMBL/GenBank/DDBJ whole genome shotgun (WGS) entry which is preliminary data.</text>
</comment>
<keyword evidence="2" id="KW-1185">Reference proteome</keyword>
<sequence length="115" mass="13743">MKSKWIKAILLLSILLLGAWIVNVWFRPQQSFTPEAWEQTKWQQRYTFVDSLVSDYSLEGMTREEVQELLGEPDTVTRNAFEYKVVIDLVFDWRVFYLDFEDDKVVHYGTSVPDW</sequence>
<dbReference type="Proteomes" id="UP001549122">
    <property type="component" value="Unassembled WGS sequence"/>
</dbReference>
<dbReference type="RefSeq" id="WP_354365603.1">
    <property type="nucleotide sequence ID" value="NZ_JBEPLO010000017.1"/>
</dbReference>
<protein>
    <submittedName>
        <fullName evidence="1">Outer membrane protein assembly factor BamE (Lipoprotein component of BamABCDE complex)</fullName>
    </submittedName>
</protein>
<evidence type="ECO:0000313" key="1">
    <source>
        <dbReference type="EMBL" id="MET3558458.1"/>
    </source>
</evidence>